<evidence type="ECO:0000259" key="4">
    <source>
        <dbReference type="PROSITE" id="PS50110"/>
    </source>
</evidence>
<dbReference type="Gene3D" id="3.40.50.2300">
    <property type="match status" value="2"/>
</dbReference>
<comment type="caution">
    <text evidence="6">The sequence shown here is derived from an EMBL/GenBank/DDBJ whole genome shotgun (WGS) entry which is preliminary data.</text>
</comment>
<comment type="catalytic activity">
    <reaction evidence="2">
        <text>2 GTP = 3',3'-c-di-GMP + 2 diphosphate</text>
        <dbReference type="Rhea" id="RHEA:24898"/>
        <dbReference type="ChEBI" id="CHEBI:33019"/>
        <dbReference type="ChEBI" id="CHEBI:37565"/>
        <dbReference type="ChEBI" id="CHEBI:58805"/>
        <dbReference type="EC" id="2.7.7.65"/>
    </reaction>
</comment>
<dbReference type="InterPro" id="IPR050469">
    <property type="entry name" value="Diguanylate_Cyclase"/>
</dbReference>
<dbReference type="EC" id="2.7.7.65" evidence="1"/>
<evidence type="ECO:0000313" key="7">
    <source>
        <dbReference type="Proteomes" id="UP000249739"/>
    </source>
</evidence>
<dbReference type="Pfam" id="PF00990">
    <property type="entry name" value="GGDEF"/>
    <property type="match status" value="1"/>
</dbReference>
<feature type="modified residue" description="4-aspartylphosphate" evidence="3">
    <location>
        <position position="53"/>
    </location>
</feature>
<dbReference type="SMART" id="SM00448">
    <property type="entry name" value="REC"/>
    <property type="match status" value="2"/>
</dbReference>
<accession>A0A2W5FRH9</accession>
<dbReference type="GO" id="GO:0052621">
    <property type="term" value="F:diguanylate cyclase activity"/>
    <property type="evidence" value="ECO:0007669"/>
    <property type="project" value="UniProtKB-EC"/>
</dbReference>
<evidence type="ECO:0000256" key="1">
    <source>
        <dbReference type="ARBA" id="ARBA00012528"/>
    </source>
</evidence>
<dbReference type="SMART" id="SM00267">
    <property type="entry name" value="GGDEF"/>
    <property type="match status" value="1"/>
</dbReference>
<dbReference type="InterPro" id="IPR029787">
    <property type="entry name" value="Nucleotide_cyclase"/>
</dbReference>
<reference evidence="6 7" key="1">
    <citation type="submission" date="2017-08" db="EMBL/GenBank/DDBJ databases">
        <title>Infants hospitalized years apart are colonized by the same room-sourced microbial strains.</title>
        <authorList>
            <person name="Brooks B."/>
            <person name="Olm M.R."/>
            <person name="Firek B.A."/>
            <person name="Baker R."/>
            <person name="Thomas B.C."/>
            <person name="Morowitz M.J."/>
            <person name="Banfield J.F."/>
        </authorList>
    </citation>
    <scope>NUCLEOTIDE SEQUENCE [LARGE SCALE GENOMIC DNA]</scope>
    <source>
        <strain evidence="6">S2_006_000_R2_64</strain>
    </source>
</reference>
<dbReference type="InterPro" id="IPR011006">
    <property type="entry name" value="CheY-like_superfamily"/>
</dbReference>
<dbReference type="NCBIfam" id="TIGR00254">
    <property type="entry name" value="GGDEF"/>
    <property type="match status" value="1"/>
</dbReference>
<evidence type="ECO:0000313" key="6">
    <source>
        <dbReference type="EMBL" id="PZP57034.1"/>
    </source>
</evidence>
<dbReference type="PROSITE" id="PS50887">
    <property type="entry name" value="GGDEF"/>
    <property type="match status" value="1"/>
</dbReference>
<proteinExistence type="predicted"/>
<dbReference type="GO" id="GO:0005886">
    <property type="term" value="C:plasma membrane"/>
    <property type="evidence" value="ECO:0007669"/>
    <property type="project" value="TreeGrafter"/>
</dbReference>
<feature type="domain" description="GGDEF" evidence="5">
    <location>
        <begin position="323"/>
        <end position="461"/>
    </location>
</feature>
<dbReference type="PANTHER" id="PTHR45138">
    <property type="entry name" value="REGULATORY COMPONENTS OF SENSORY TRANSDUCTION SYSTEM"/>
    <property type="match status" value="1"/>
</dbReference>
<feature type="domain" description="Response regulatory" evidence="4">
    <location>
        <begin position="4"/>
        <end position="120"/>
    </location>
</feature>
<dbReference type="EMBL" id="QFOT01000009">
    <property type="protein sequence ID" value="PZP57034.1"/>
    <property type="molecule type" value="Genomic_DNA"/>
</dbReference>
<dbReference type="CDD" id="cd01949">
    <property type="entry name" value="GGDEF"/>
    <property type="match status" value="1"/>
</dbReference>
<dbReference type="CDD" id="cd17538">
    <property type="entry name" value="REC_D1_PleD-like"/>
    <property type="match status" value="1"/>
</dbReference>
<dbReference type="FunFam" id="3.30.70.270:FF:000001">
    <property type="entry name" value="Diguanylate cyclase domain protein"/>
    <property type="match status" value="1"/>
</dbReference>
<name>A0A2W5FRH9_9BACT</name>
<keyword evidence="3" id="KW-0597">Phosphoprotein</keyword>
<dbReference type="Gene3D" id="3.30.70.270">
    <property type="match status" value="1"/>
</dbReference>
<dbReference type="InterPro" id="IPR043128">
    <property type="entry name" value="Rev_trsase/Diguanyl_cyclase"/>
</dbReference>
<dbReference type="InterPro" id="IPR001789">
    <property type="entry name" value="Sig_transdc_resp-reg_receiver"/>
</dbReference>
<dbReference type="InterPro" id="IPR000160">
    <property type="entry name" value="GGDEF_dom"/>
</dbReference>
<dbReference type="NCBIfam" id="NF007135">
    <property type="entry name" value="PRK09581.1"/>
    <property type="match status" value="1"/>
</dbReference>
<dbReference type="SUPFAM" id="SSF55073">
    <property type="entry name" value="Nucleotide cyclase"/>
    <property type="match status" value="1"/>
</dbReference>
<dbReference type="GO" id="GO:1902201">
    <property type="term" value="P:negative regulation of bacterial-type flagellum-dependent cell motility"/>
    <property type="evidence" value="ECO:0007669"/>
    <property type="project" value="TreeGrafter"/>
</dbReference>
<protein>
    <recommendedName>
        <fullName evidence="1">diguanylate cyclase</fullName>
        <ecNumber evidence="1">2.7.7.65</ecNumber>
    </recommendedName>
</protein>
<organism evidence="6 7">
    <name type="scientific">Micavibrio aeruginosavorus</name>
    <dbReference type="NCBI Taxonomy" id="349221"/>
    <lineage>
        <taxon>Bacteria</taxon>
        <taxon>Pseudomonadati</taxon>
        <taxon>Bdellovibrionota</taxon>
        <taxon>Bdellovibrionia</taxon>
        <taxon>Bdellovibrionales</taxon>
        <taxon>Pseudobdellovibrionaceae</taxon>
        <taxon>Micavibrio</taxon>
    </lineage>
</organism>
<dbReference type="Proteomes" id="UP000249739">
    <property type="component" value="Unassembled WGS sequence"/>
</dbReference>
<dbReference type="AlphaFoldDB" id="A0A2W5FRH9"/>
<sequence length="478" mass="54027">MSARVLVVDDILPNVKLLEAKLHSEYYDVVTASSGEEALQKIIEHSPDLVLLDVMMPGMDGFEVCRRIKANPAVAHIPVVMVTALTDAEDRVRGLENGADDFLSKPVNDIALMARVRSLVRLKMTVDEWRARETTASQLGVVDENATVMTQPVDGARVLVIEDMAFEVNKIKETLMRDNDIITQAETGLQALQHINNNEFDLIIVSLNLKNEDGLRFCSHLRSNERTRNAPIIMLGNEEDMPKIAHGLEIGAHDYILRPVDRNELLARVRTQIRRKRFQERLRANYEISLSMALTDALTGLYNRRYFEVHLQKMLQNTQVQKKSMGLIYMDIDHFKKVNDSYGHNVGDEILKTFAQRMKDSLRSFDLVARLGGEEFIALLPDITPELAYMVGERLRRAVADKPFACAAPGGEINVTSSFGGLVLEADDADPSKYLDIIKRADEQLYLSKHNGRNAVHFEGKGRLDPEEFKPEERKFIS</sequence>
<dbReference type="Pfam" id="PF00072">
    <property type="entry name" value="Response_reg"/>
    <property type="match status" value="2"/>
</dbReference>
<dbReference type="PROSITE" id="PS50110">
    <property type="entry name" value="RESPONSE_REGULATORY"/>
    <property type="match status" value="2"/>
</dbReference>
<dbReference type="PANTHER" id="PTHR45138:SF9">
    <property type="entry name" value="DIGUANYLATE CYCLASE DGCM-RELATED"/>
    <property type="match status" value="1"/>
</dbReference>
<comment type="caution">
    <text evidence="3">Lacks conserved residue(s) required for the propagation of feature annotation.</text>
</comment>
<dbReference type="GO" id="GO:0000160">
    <property type="term" value="P:phosphorelay signal transduction system"/>
    <property type="evidence" value="ECO:0007669"/>
    <property type="project" value="InterPro"/>
</dbReference>
<evidence type="ECO:0000259" key="5">
    <source>
        <dbReference type="PROSITE" id="PS50887"/>
    </source>
</evidence>
<feature type="domain" description="Response regulatory" evidence="4">
    <location>
        <begin position="157"/>
        <end position="273"/>
    </location>
</feature>
<gene>
    <name evidence="6" type="ORF">DI586_01715</name>
</gene>
<evidence type="ECO:0000256" key="2">
    <source>
        <dbReference type="ARBA" id="ARBA00034247"/>
    </source>
</evidence>
<dbReference type="GO" id="GO:0043709">
    <property type="term" value="P:cell adhesion involved in single-species biofilm formation"/>
    <property type="evidence" value="ECO:0007669"/>
    <property type="project" value="TreeGrafter"/>
</dbReference>
<dbReference type="FunFam" id="3.40.50.2300:FF:000574">
    <property type="entry name" value="Response regulator PleD"/>
    <property type="match status" value="1"/>
</dbReference>
<dbReference type="SUPFAM" id="SSF52172">
    <property type="entry name" value="CheY-like"/>
    <property type="match status" value="2"/>
</dbReference>
<evidence type="ECO:0000256" key="3">
    <source>
        <dbReference type="PROSITE-ProRule" id="PRU00169"/>
    </source>
</evidence>